<comment type="subcellular location">
    <subcellularLocation>
        <location evidence="1">Nucleus</location>
    </subcellularLocation>
</comment>
<dbReference type="GO" id="GO:0005634">
    <property type="term" value="C:nucleus"/>
    <property type="evidence" value="ECO:0007669"/>
    <property type="project" value="UniProtKB-SubCell"/>
</dbReference>
<reference evidence="5 6" key="1">
    <citation type="submission" date="2015-09" db="EMBL/GenBank/DDBJ databases">
        <title>Draft genome of the parasitic nematode Teladorsagia circumcincta isolate WARC Sus (inbred).</title>
        <authorList>
            <person name="Mitreva M."/>
        </authorList>
    </citation>
    <scope>NUCLEOTIDE SEQUENCE [LARGE SCALE GENOMIC DNA]</scope>
    <source>
        <strain evidence="5 6">S</strain>
    </source>
</reference>
<keyword evidence="3" id="KW-0539">Nucleus</keyword>
<dbReference type="InterPro" id="IPR045243">
    <property type="entry name" value="Rna14-like"/>
</dbReference>
<name>A0A2G9TC95_TELCI</name>
<dbReference type="InterPro" id="IPR008847">
    <property type="entry name" value="Suf"/>
</dbReference>
<feature type="domain" description="Suppressor of forked" evidence="4">
    <location>
        <begin position="1"/>
        <end position="98"/>
    </location>
</feature>
<evidence type="ECO:0000256" key="3">
    <source>
        <dbReference type="ARBA" id="ARBA00023242"/>
    </source>
</evidence>
<gene>
    <name evidence="5" type="ORF">TELCIR_23056</name>
</gene>
<dbReference type="SUPFAM" id="SSF48452">
    <property type="entry name" value="TPR-like"/>
    <property type="match status" value="1"/>
</dbReference>
<dbReference type="Gene3D" id="1.25.40.1040">
    <property type="match status" value="1"/>
</dbReference>
<dbReference type="InterPro" id="IPR003107">
    <property type="entry name" value="HAT"/>
</dbReference>
<accession>A0A2G9TC95</accession>
<dbReference type="InterPro" id="IPR011990">
    <property type="entry name" value="TPR-like_helical_dom_sf"/>
</dbReference>
<evidence type="ECO:0000256" key="2">
    <source>
        <dbReference type="ARBA" id="ARBA00022737"/>
    </source>
</evidence>
<evidence type="ECO:0000313" key="5">
    <source>
        <dbReference type="EMBL" id="PIO55555.1"/>
    </source>
</evidence>
<evidence type="ECO:0000313" key="6">
    <source>
        <dbReference type="Proteomes" id="UP000230423"/>
    </source>
</evidence>
<dbReference type="AlphaFoldDB" id="A0A2G9TC95"/>
<dbReference type="Proteomes" id="UP000230423">
    <property type="component" value="Unassembled WGS sequence"/>
</dbReference>
<dbReference type="GO" id="GO:0003729">
    <property type="term" value="F:mRNA binding"/>
    <property type="evidence" value="ECO:0007669"/>
    <property type="project" value="TreeGrafter"/>
</dbReference>
<dbReference type="GO" id="GO:0031124">
    <property type="term" value="P:mRNA 3'-end processing"/>
    <property type="evidence" value="ECO:0007669"/>
    <property type="project" value="InterPro"/>
</dbReference>
<organism evidence="5 6">
    <name type="scientific">Teladorsagia circumcincta</name>
    <name type="common">Brown stomach worm</name>
    <name type="synonym">Ostertagia circumcincta</name>
    <dbReference type="NCBI Taxonomy" id="45464"/>
    <lineage>
        <taxon>Eukaryota</taxon>
        <taxon>Metazoa</taxon>
        <taxon>Ecdysozoa</taxon>
        <taxon>Nematoda</taxon>
        <taxon>Chromadorea</taxon>
        <taxon>Rhabditida</taxon>
        <taxon>Rhabditina</taxon>
        <taxon>Rhabditomorpha</taxon>
        <taxon>Strongyloidea</taxon>
        <taxon>Trichostrongylidae</taxon>
        <taxon>Teladorsagia</taxon>
    </lineage>
</organism>
<keyword evidence="6" id="KW-1185">Reference proteome</keyword>
<dbReference type="PANTHER" id="PTHR19980:SF0">
    <property type="entry name" value="CLEAVAGE STIMULATION FACTOR SUBUNIT 3"/>
    <property type="match status" value="1"/>
</dbReference>
<keyword evidence="2" id="KW-0677">Repeat</keyword>
<dbReference type="PANTHER" id="PTHR19980">
    <property type="entry name" value="RNA CLEAVAGE STIMULATION FACTOR"/>
    <property type="match status" value="1"/>
</dbReference>
<evidence type="ECO:0000259" key="4">
    <source>
        <dbReference type="Pfam" id="PF05843"/>
    </source>
</evidence>
<dbReference type="Pfam" id="PF05843">
    <property type="entry name" value="Suf"/>
    <property type="match status" value="1"/>
</dbReference>
<dbReference type="EMBL" id="KZ385444">
    <property type="protein sequence ID" value="PIO55555.1"/>
    <property type="molecule type" value="Genomic_DNA"/>
</dbReference>
<sequence length="103" mass="11618">PAVGQYAENQRISAVRKIYQRGISTPMVNIESLWTDYCAYEKNINPTLAEKLISERNKEYQVSKKIAKQLETVTRGVNRQAVSVPPRGTAPEMKQVALVIQTI</sequence>
<dbReference type="SMART" id="SM00386">
    <property type="entry name" value="HAT"/>
    <property type="match status" value="1"/>
</dbReference>
<evidence type="ECO:0000256" key="1">
    <source>
        <dbReference type="ARBA" id="ARBA00004123"/>
    </source>
</evidence>
<proteinExistence type="predicted"/>
<feature type="non-terminal residue" evidence="5">
    <location>
        <position position="1"/>
    </location>
</feature>
<protein>
    <recommendedName>
        <fullName evidence="4">Suppressor of forked domain-containing protein</fullName>
    </recommendedName>
</protein>
<dbReference type="OrthoDB" id="26282at2759"/>